<evidence type="ECO:0000313" key="7">
    <source>
        <dbReference type="Proteomes" id="UP001165667"/>
    </source>
</evidence>
<dbReference type="PANTHER" id="PTHR43410:SF1">
    <property type="entry name" value="NITRIC OXIDE SYNTHASE"/>
    <property type="match status" value="1"/>
</dbReference>
<dbReference type="InterPro" id="IPR044943">
    <property type="entry name" value="NOS_dom_1"/>
</dbReference>
<keyword evidence="1" id="KW-0349">Heme</keyword>
<dbReference type="AlphaFoldDB" id="A0AA42CMK0"/>
<evidence type="ECO:0000256" key="1">
    <source>
        <dbReference type="ARBA" id="ARBA00022617"/>
    </source>
</evidence>
<feature type="domain" description="FAD-binding FR-type" evidence="5">
    <location>
        <begin position="161"/>
        <end position="263"/>
    </location>
</feature>
<dbReference type="Pfam" id="PF04324">
    <property type="entry name" value="Fer2_BFD"/>
    <property type="match status" value="1"/>
</dbReference>
<dbReference type="Gene3D" id="3.40.50.80">
    <property type="entry name" value="Nucleotide-binding domain of ferredoxin-NADP reductase (FNR) module"/>
    <property type="match status" value="1"/>
</dbReference>
<evidence type="ECO:0000313" key="6">
    <source>
        <dbReference type="EMBL" id="MCW6508435.1"/>
    </source>
</evidence>
<dbReference type="InterPro" id="IPR017927">
    <property type="entry name" value="FAD-bd_FR_type"/>
</dbReference>
<gene>
    <name evidence="6" type="ORF">M8523_10425</name>
</gene>
<dbReference type="GO" id="GO:0006809">
    <property type="term" value="P:nitric oxide biosynthetic process"/>
    <property type="evidence" value="ECO:0007669"/>
    <property type="project" value="InterPro"/>
</dbReference>
<organism evidence="6 7">
    <name type="scientific">Lichenifustis flavocetrariae</name>
    <dbReference type="NCBI Taxonomy" id="2949735"/>
    <lineage>
        <taxon>Bacteria</taxon>
        <taxon>Pseudomonadati</taxon>
        <taxon>Pseudomonadota</taxon>
        <taxon>Alphaproteobacteria</taxon>
        <taxon>Hyphomicrobiales</taxon>
        <taxon>Lichenihabitantaceae</taxon>
        <taxon>Lichenifustis</taxon>
    </lineage>
</organism>
<keyword evidence="2" id="KW-0479">Metal-binding</keyword>
<dbReference type="InterPro" id="IPR017938">
    <property type="entry name" value="Riboflavin_synthase-like_b-brl"/>
</dbReference>
<comment type="caution">
    <text evidence="6">The sequence shown here is derived from an EMBL/GenBank/DDBJ whole genome shotgun (WGS) entry which is preliminary data.</text>
</comment>
<evidence type="ECO:0000259" key="5">
    <source>
        <dbReference type="PROSITE" id="PS51384"/>
    </source>
</evidence>
<protein>
    <submittedName>
        <fullName evidence="6">Nitric oxide synthase oxygenase</fullName>
    </submittedName>
</protein>
<dbReference type="Gene3D" id="2.40.30.10">
    <property type="entry name" value="Translation factors"/>
    <property type="match status" value="1"/>
</dbReference>
<dbReference type="InterPro" id="IPR004030">
    <property type="entry name" value="NOS_N"/>
</dbReference>
<keyword evidence="3" id="KW-0560">Oxidoreductase</keyword>
<evidence type="ECO:0000256" key="2">
    <source>
        <dbReference type="ARBA" id="ARBA00022723"/>
    </source>
</evidence>
<dbReference type="InterPro" id="IPR044944">
    <property type="entry name" value="NOS_dom_3"/>
</dbReference>
<dbReference type="InterPro" id="IPR041854">
    <property type="entry name" value="BFD-like_2Fe2S-bd_dom_sf"/>
</dbReference>
<dbReference type="GO" id="GO:0046872">
    <property type="term" value="F:metal ion binding"/>
    <property type="evidence" value="ECO:0007669"/>
    <property type="project" value="UniProtKB-KW"/>
</dbReference>
<sequence>MNLPIGGAQLAGERIGLNRDGLLCDAPSGLARFRRPGVECEHRLTFGDDRAIGLAGGRLVEILAPATWSGLGALVRLLRSGFAVEPWRLALFQQCGNLYVEPTPIAERSDEPICACTGVTRGEIVGLTGTCANRTEIGRACGAGKVCGGCGPLIDEIIGEGSMADAELVGVDDLGDDVKRFRFRYVPEVLVADDPGSFVHVQCTIGNRRISRPYTIAATTRDGDIEILVKRDPMGVFSRWLHDHATTDCVFRLSLPQCSRRPDKSKGVVFIAAGIGITPALAEMSERGPDKVRVHWSLRGAARSTFAAAIAAAAAAAGCGLIVHDTTAAGRVTDWIGLYPIDTADAVIVCGPPAFQQAVVSSLREGGWKEDNIIVESFVPRGRTLTKLAHIDSFDYLQEPVVAHSFHLAPVGSVLDEAHAFLRQFYFEHGAPDAFDLRWHEVSKSIAATGSYTQTYEELAFGARLAWRNSARCIGRFFWRSLKVRDLRHLNTEEAIFSALVDHLEQATNGGDIEPIISVFAPDKPCIRILNPQLILYAGYSEKDGSVLGDPKSIEITQIALDLGWCPPGTAFDVLPIIIQIGDREPKWFNLPEPAVLQIELSHPRHEIFSLLGLRWFAVPAVSGMALDVGGIQYTAAPSNGFYMGTEIGSGNLADPSRYDQLPAVAAAIKLDTADPLWRDQAMLDLNVAVLHSFKKAGVRILDHHSLSNFFMRFREEEALARRPSYGHWAWVMPPMGGNLSPVWRDHTLKKKILKPNYFYQSMKIMDVAERDLTLAINDAA</sequence>
<evidence type="ECO:0000256" key="4">
    <source>
        <dbReference type="ARBA" id="ARBA00023004"/>
    </source>
</evidence>
<dbReference type="RefSeq" id="WP_282584796.1">
    <property type="nucleotide sequence ID" value="NZ_JAMOIM010000005.1"/>
</dbReference>
<dbReference type="Gene3D" id="1.10.10.1100">
    <property type="entry name" value="BFD-like [2Fe-2S]-binding domain"/>
    <property type="match status" value="1"/>
</dbReference>
<dbReference type="InterPro" id="IPR008333">
    <property type="entry name" value="Cbr1-like_FAD-bd_dom"/>
</dbReference>
<dbReference type="Gene3D" id="3.90.340.10">
    <property type="entry name" value="Nitric Oxide Synthase, Chain A, domain 1"/>
    <property type="match status" value="1"/>
</dbReference>
<dbReference type="Gene3D" id="3.90.440.10">
    <property type="entry name" value="Nitric Oxide Synthase,Heme Domain,Chain A domain 2"/>
    <property type="match status" value="1"/>
</dbReference>
<dbReference type="InterPro" id="IPR044940">
    <property type="entry name" value="NOS_dom_2"/>
</dbReference>
<dbReference type="GO" id="GO:0004517">
    <property type="term" value="F:nitric-oxide synthase activity"/>
    <property type="evidence" value="ECO:0007669"/>
    <property type="project" value="InterPro"/>
</dbReference>
<dbReference type="SUPFAM" id="SSF63380">
    <property type="entry name" value="Riboflavin synthase domain-like"/>
    <property type="match status" value="1"/>
</dbReference>
<evidence type="ECO:0000256" key="3">
    <source>
        <dbReference type="ARBA" id="ARBA00023002"/>
    </source>
</evidence>
<dbReference type="Proteomes" id="UP001165667">
    <property type="component" value="Unassembled WGS sequence"/>
</dbReference>
<keyword evidence="7" id="KW-1185">Reference proteome</keyword>
<dbReference type="EMBL" id="JAMOIM010000005">
    <property type="protein sequence ID" value="MCW6508435.1"/>
    <property type="molecule type" value="Genomic_DNA"/>
</dbReference>
<accession>A0AA42CMK0</accession>
<reference evidence="6" key="1">
    <citation type="submission" date="2022-05" db="EMBL/GenBank/DDBJ databases">
        <authorList>
            <person name="Pankratov T."/>
        </authorList>
    </citation>
    <scope>NUCLEOTIDE SEQUENCE</scope>
    <source>
        <strain evidence="6">BP6-180914</strain>
    </source>
</reference>
<proteinExistence type="predicted"/>
<keyword evidence="4" id="KW-0408">Iron</keyword>
<dbReference type="Pfam" id="PF00970">
    <property type="entry name" value="FAD_binding_6"/>
    <property type="match status" value="1"/>
</dbReference>
<dbReference type="InterPro" id="IPR036119">
    <property type="entry name" value="NOS_N_sf"/>
</dbReference>
<dbReference type="SUPFAM" id="SSF56512">
    <property type="entry name" value="Nitric oxide (NO) synthase oxygenase domain"/>
    <property type="match status" value="1"/>
</dbReference>
<dbReference type="PANTHER" id="PTHR43410">
    <property type="entry name" value="NITRIC OXIDE SYNTHASE OXYGENASE"/>
    <property type="match status" value="1"/>
</dbReference>
<dbReference type="InterPro" id="IPR039261">
    <property type="entry name" value="FNR_nucleotide-bd"/>
</dbReference>
<dbReference type="InterPro" id="IPR007419">
    <property type="entry name" value="BFD-like_2Fe2S-bd_dom"/>
</dbReference>
<name>A0AA42CMK0_9HYPH</name>
<dbReference type="Gene3D" id="3.90.1230.10">
    <property type="entry name" value="Nitric Oxide Synthase, Chain A, domain 3"/>
    <property type="match status" value="1"/>
</dbReference>
<dbReference type="InterPro" id="IPR050607">
    <property type="entry name" value="NOS"/>
</dbReference>
<dbReference type="SUPFAM" id="SSF52343">
    <property type="entry name" value="Ferredoxin reductase-like, C-terminal NADP-linked domain"/>
    <property type="match status" value="1"/>
</dbReference>
<dbReference type="PROSITE" id="PS51384">
    <property type="entry name" value="FAD_FR"/>
    <property type="match status" value="1"/>
</dbReference>
<dbReference type="Pfam" id="PF02898">
    <property type="entry name" value="NO_synthase"/>
    <property type="match status" value="1"/>
</dbReference>
<dbReference type="CDD" id="cd00322">
    <property type="entry name" value="FNR_like"/>
    <property type="match status" value="1"/>
</dbReference>